<name>Q8NN00_CORGL</name>
<proteinExistence type="predicted"/>
<dbReference type="EMBL" id="BA000036">
    <property type="protein sequence ID" value="BAB99806.1"/>
    <property type="molecule type" value="Genomic_DNA"/>
</dbReference>
<evidence type="ECO:0000313" key="2">
    <source>
        <dbReference type="Proteomes" id="UP000000582"/>
    </source>
</evidence>
<sequence>MGTFIWFNVTRLPAYFHETASVRYQRFHRLKKQKNNASRRPVARRKALFL</sequence>
<keyword evidence="2" id="KW-1185">Reference proteome</keyword>
<accession>Q8NN00</accession>
<gene>
    <name evidence="1" type="ordered locus">Cgl2413</name>
</gene>
<dbReference type="KEGG" id="cgl:Cgl2413"/>
<dbReference type="BioCyc" id="CORYNE:G18NG-12010-MONOMER"/>
<dbReference type="Proteomes" id="UP000000582">
    <property type="component" value="Chromosome"/>
</dbReference>
<dbReference type="HOGENOM" id="CLU_3116861_0_0_11"/>
<dbReference type="AlphaFoldDB" id="Q8NN00"/>
<reference evidence="2" key="1">
    <citation type="journal article" date="2003" name="Appl. Microbiol. Biotechnol.">
        <title>The Corynebacterium glutamicum genome: features and impacts on biotechnological processes.</title>
        <authorList>
            <person name="Ikeda M."/>
            <person name="Nakagawa S."/>
        </authorList>
    </citation>
    <scope>NUCLEOTIDE SEQUENCE [LARGE SCALE GENOMIC DNA]</scope>
    <source>
        <strain evidence="2">ATCC 13032 / DSM 20300 / BCRC 11384 / JCM 1318 / LMG 3730 / NCIMB 10025</strain>
    </source>
</reference>
<protein>
    <submittedName>
        <fullName evidence="1">Uncharacterized protein</fullName>
    </submittedName>
</protein>
<evidence type="ECO:0000313" key="1">
    <source>
        <dbReference type="EMBL" id="BAB99806.1"/>
    </source>
</evidence>
<organism evidence="1 2">
    <name type="scientific">Corynebacterium glutamicum (strain ATCC 13032 / DSM 20300 / JCM 1318 / BCRC 11384 / CCUG 27702 / LMG 3730 / NBRC 12168 / NCIMB 10025 / NRRL B-2784 / 534)</name>
    <dbReference type="NCBI Taxonomy" id="196627"/>
    <lineage>
        <taxon>Bacteria</taxon>
        <taxon>Bacillati</taxon>
        <taxon>Actinomycetota</taxon>
        <taxon>Actinomycetes</taxon>
        <taxon>Mycobacteriales</taxon>
        <taxon>Corynebacteriaceae</taxon>
        <taxon>Corynebacterium</taxon>
    </lineage>
</organism>